<comment type="similarity">
    <text evidence="1 5">Belongs to the proline oxidase family.</text>
</comment>
<evidence type="ECO:0000256" key="2">
    <source>
        <dbReference type="ARBA" id="ARBA00012695"/>
    </source>
</evidence>
<accession>A0A5C3QJJ2</accession>
<comment type="catalytic activity">
    <reaction evidence="5">
        <text>L-proline + a quinone = (S)-1-pyrroline-5-carboxylate + a quinol + H(+)</text>
        <dbReference type="Rhea" id="RHEA:23784"/>
        <dbReference type="ChEBI" id="CHEBI:15378"/>
        <dbReference type="ChEBI" id="CHEBI:17388"/>
        <dbReference type="ChEBI" id="CHEBI:24646"/>
        <dbReference type="ChEBI" id="CHEBI:60039"/>
        <dbReference type="ChEBI" id="CHEBI:132124"/>
        <dbReference type="EC" id="1.5.5.2"/>
    </reaction>
</comment>
<organism evidence="7 8">
    <name type="scientific">Pterulicium gracile</name>
    <dbReference type="NCBI Taxonomy" id="1884261"/>
    <lineage>
        <taxon>Eukaryota</taxon>
        <taxon>Fungi</taxon>
        <taxon>Dikarya</taxon>
        <taxon>Basidiomycota</taxon>
        <taxon>Agaricomycotina</taxon>
        <taxon>Agaricomycetes</taxon>
        <taxon>Agaricomycetidae</taxon>
        <taxon>Agaricales</taxon>
        <taxon>Pleurotineae</taxon>
        <taxon>Pterulaceae</taxon>
        <taxon>Pterulicium</taxon>
    </lineage>
</organism>
<gene>
    <name evidence="7" type="ORF">BDV98DRAFT_552712</name>
</gene>
<keyword evidence="8" id="KW-1185">Reference proteome</keyword>
<dbReference type="GO" id="GO:0010133">
    <property type="term" value="P:L-proline catabolic process to L-glutamate"/>
    <property type="evidence" value="ECO:0007669"/>
    <property type="project" value="TreeGrafter"/>
</dbReference>
<keyword evidence="3 5" id="KW-0560">Oxidoreductase</keyword>
<dbReference type="InterPro" id="IPR015659">
    <property type="entry name" value="Proline_oxidase"/>
</dbReference>
<keyword evidence="5" id="KW-0274">FAD</keyword>
<dbReference type="PANTHER" id="PTHR13914">
    <property type="entry name" value="PROLINE OXIDASE"/>
    <property type="match status" value="1"/>
</dbReference>
<evidence type="ECO:0000256" key="5">
    <source>
        <dbReference type="RuleBase" id="RU364054"/>
    </source>
</evidence>
<dbReference type="STRING" id="1884261.A0A5C3QJJ2"/>
<name>A0A5C3QJJ2_9AGAR</name>
<dbReference type="SUPFAM" id="SSF51730">
    <property type="entry name" value="FAD-linked oxidoreductase"/>
    <property type="match status" value="2"/>
</dbReference>
<dbReference type="Gene3D" id="3.20.20.220">
    <property type="match status" value="1"/>
</dbReference>
<feature type="domain" description="Proline dehydrogenase" evidence="6">
    <location>
        <begin position="511"/>
        <end position="572"/>
    </location>
</feature>
<evidence type="ECO:0000256" key="3">
    <source>
        <dbReference type="ARBA" id="ARBA00023002"/>
    </source>
</evidence>
<evidence type="ECO:0000259" key="6">
    <source>
        <dbReference type="Pfam" id="PF01619"/>
    </source>
</evidence>
<evidence type="ECO:0000256" key="1">
    <source>
        <dbReference type="ARBA" id="ARBA00005869"/>
    </source>
</evidence>
<protein>
    <recommendedName>
        <fullName evidence="2 5">Proline dehydrogenase</fullName>
        <ecNumber evidence="2 5">1.5.5.2</ecNumber>
    </recommendedName>
</protein>
<evidence type="ECO:0000256" key="4">
    <source>
        <dbReference type="ARBA" id="ARBA00023062"/>
    </source>
</evidence>
<dbReference type="GO" id="GO:0005739">
    <property type="term" value="C:mitochondrion"/>
    <property type="evidence" value="ECO:0007669"/>
    <property type="project" value="TreeGrafter"/>
</dbReference>
<dbReference type="OrthoDB" id="5464at2759"/>
<dbReference type="GO" id="GO:0071949">
    <property type="term" value="F:FAD binding"/>
    <property type="evidence" value="ECO:0007669"/>
    <property type="project" value="TreeGrafter"/>
</dbReference>
<dbReference type="Pfam" id="PF01619">
    <property type="entry name" value="Pro_dh"/>
    <property type="match status" value="2"/>
</dbReference>
<dbReference type="EMBL" id="ML178839">
    <property type="protein sequence ID" value="TFK98513.1"/>
    <property type="molecule type" value="Genomic_DNA"/>
</dbReference>
<sequence length="600" mass="65372">MLRRALTRKHLLLTSAGTLSAGTGLYLYTARNDRLLRPGEPTTATLLRTWVVFSMCSIPALVDHSPRILEVLGKVPVVSKVAEMVVRRTFFDQFVGGDTAHETLPVLRALRSANTGALFAYSVEVDEHEAHGDLADGVSKTDVSQRIVNEMIRCIDVADEFETGEVEGGGQKKTWVAVKITALLPNAASLINLSKHLLATRPTPSPPVPFPGLPDPSDLDVLTTSPYGNTFLTSDDITALKRLYGDLDRICEHAERKGVKVIIDAEYSWYQPALDALTFALMRKYNAIKEDEAKPGVTQPLIYATYQAYLRRTLPLLHHTLLHSQTHHYSLGIKLVRGAYHPTELSSHHRPLPPSPLIANPKSITIEVPPTEDIPDVHEEGPSISPDPEPPVWGEKGETDACYDACARVLVEAVARDSARVGGVDKHPAEGADRDGVGVGAMVGGEGEGKGGRKGQPGVGVLFGTHNWNSSNLILEEAVKHGMAHYVREEPGTGTGQGELATKAGEEVVQLSEALTERVTVAQLYGMGDALSEYMTRRTRSGAPFVIRYVPYGALSEVMPYLGRRAIENKGMLGDGGASEERRRAGREVRRRMRMWGGEP</sequence>
<dbReference type="AlphaFoldDB" id="A0A5C3QJJ2"/>
<dbReference type="EC" id="1.5.5.2" evidence="2 5"/>
<proteinExistence type="inferred from homology"/>
<comment type="function">
    <text evidence="5">Converts proline to delta-1-pyrroline-5-carboxylate.</text>
</comment>
<dbReference type="InterPro" id="IPR002872">
    <property type="entry name" value="Proline_DH_dom"/>
</dbReference>
<feature type="domain" description="Proline dehydrogenase" evidence="6">
    <location>
        <begin position="138"/>
        <end position="347"/>
    </location>
</feature>
<comment type="cofactor">
    <cofactor evidence="5">
        <name>FAD</name>
        <dbReference type="ChEBI" id="CHEBI:57692"/>
    </cofactor>
</comment>
<reference evidence="7 8" key="1">
    <citation type="journal article" date="2019" name="Nat. Ecol. Evol.">
        <title>Megaphylogeny resolves global patterns of mushroom evolution.</title>
        <authorList>
            <person name="Varga T."/>
            <person name="Krizsan K."/>
            <person name="Foldi C."/>
            <person name="Dima B."/>
            <person name="Sanchez-Garcia M."/>
            <person name="Sanchez-Ramirez S."/>
            <person name="Szollosi G.J."/>
            <person name="Szarkandi J.G."/>
            <person name="Papp V."/>
            <person name="Albert L."/>
            <person name="Andreopoulos W."/>
            <person name="Angelini C."/>
            <person name="Antonin V."/>
            <person name="Barry K.W."/>
            <person name="Bougher N.L."/>
            <person name="Buchanan P."/>
            <person name="Buyck B."/>
            <person name="Bense V."/>
            <person name="Catcheside P."/>
            <person name="Chovatia M."/>
            <person name="Cooper J."/>
            <person name="Damon W."/>
            <person name="Desjardin D."/>
            <person name="Finy P."/>
            <person name="Geml J."/>
            <person name="Haridas S."/>
            <person name="Hughes K."/>
            <person name="Justo A."/>
            <person name="Karasinski D."/>
            <person name="Kautmanova I."/>
            <person name="Kiss B."/>
            <person name="Kocsube S."/>
            <person name="Kotiranta H."/>
            <person name="LaButti K.M."/>
            <person name="Lechner B.E."/>
            <person name="Liimatainen K."/>
            <person name="Lipzen A."/>
            <person name="Lukacs Z."/>
            <person name="Mihaltcheva S."/>
            <person name="Morgado L.N."/>
            <person name="Niskanen T."/>
            <person name="Noordeloos M.E."/>
            <person name="Ohm R.A."/>
            <person name="Ortiz-Santana B."/>
            <person name="Ovrebo C."/>
            <person name="Racz N."/>
            <person name="Riley R."/>
            <person name="Savchenko A."/>
            <person name="Shiryaev A."/>
            <person name="Soop K."/>
            <person name="Spirin V."/>
            <person name="Szebenyi C."/>
            <person name="Tomsovsky M."/>
            <person name="Tulloss R.E."/>
            <person name="Uehling J."/>
            <person name="Grigoriev I.V."/>
            <person name="Vagvolgyi C."/>
            <person name="Papp T."/>
            <person name="Martin F.M."/>
            <person name="Miettinen O."/>
            <person name="Hibbett D.S."/>
            <person name="Nagy L.G."/>
        </authorList>
    </citation>
    <scope>NUCLEOTIDE SEQUENCE [LARGE SCALE GENOMIC DNA]</scope>
    <source>
        <strain evidence="7 8">CBS 309.79</strain>
    </source>
</reference>
<evidence type="ECO:0000313" key="7">
    <source>
        <dbReference type="EMBL" id="TFK98513.1"/>
    </source>
</evidence>
<dbReference type="PANTHER" id="PTHR13914:SF0">
    <property type="entry name" value="PROLINE DEHYDROGENASE 1, MITOCHONDRIAL"/>
    <property type="match status" value="1"/>
</dbReference>
<keyword evidence="4 5" id="KW-0642">Proline metabolism</keyword>
<dbReference type="InterPro" id="IPR029041">
    <property type="entry name" value="FAD-linked_oxidoreductase-like"/>
</dbReference>
<dbReference type="GO" id="GO:0004657">
    <property type="term" value="F:proline dehydrogenase activity"/>
    <property type="evidence" value="ECO:0007669"/>
    <property type="project" value="UniProtKB-EC"/>
</dbReference>
<evidence type="ECO:0000313" key="8">
    <source>
        <dbReference type="Proteomes" id="UP000305067"/>
    </source>
</evidence>
<keyword evidence="5" id="KW-0285">Flavoprotein</keyword>
<dbReference type="Proteomes" id="UP000305067">
    <property type="component" value="Unassembled WGS sequence"/>
</dbReference>